<organism evidence="2 3">
    <name type="scientific">Moorena producens PAL-8-15-08-1</name>
    <dbReference type="NCBI Taxonomy" id="1458985"/>
    <lineage>
        <taxon>Bacteria</taxon>
        <taxon>Bacillati</taxon>
        <taxon>Cyanobacteriota</taxon>
        <taxon>Cyanophyceae</taxon>
        <taxon>Coleofasciculales</taxon>
        <taxon>Coleofasciculaceae</taxon>
        <taxon>Moorena</taxon>
    </lineage>
</organism>
<feature type="chain" id="PRO_5009438780" evidence="1">
    <location>
        <begin position="33"/>
        <end position="175"/>
    </location>
</feature>
<dbReference type="EMBL" id="CP017599">
    <property type="protein sequence ID" value="AOW99400.1"/>
    <property type="molecule type" value="Genomic_DNA"/>
</dbReference>
<dbReference type="Proteomes" id="UP000177870">
    <property type="component" value="Chromosome"/>
</dbReference>
<proteinExistence type="predicted"/>
<reference evidence="3" key="1">
    <citation type="submission" date="2016-10" db="EMBL/GenBank/DDBJ databases">
        <title>Comparative genomics uncovers the prolific and rare metabolic potential of the cyanobacterial genus Moorea.</title>
        <authorList>
            <person name="Leao T."/>
            <person name="Castelao G."/>
            <person name="Korobeynikov A."/>
            <person name="Monroe E.A."/>
            <person name="Podell S."/>
            <person name="Glukhov E."/>
            <person name="Allen E."/>
            <person name="Gerwick W.H."/>
            <person name="Gerwick L."/>
        </authorList>
    </citation>
    <scope>NUCLEOTIDE SEQUENCE [LARGE SCALE GENOMIC DNA]</scope>
    <source>
        <strain evidence="3">PAL-8-15-08-1</strain>
    </source>
</reference>
<dbReference type="AlphaFoldDB" id="A0A1D8TP18"/>
<protein>
    <submittedName>
        <fullName evidence="2">Uncharacterized protein</fullName>
    </submittedName>
</protein>
<name>A0A1D8TP18_9CYAN</name>
<evidence type="ECO:0000313" key="3">
    <source>
        <dbReference type="Proteomes" id="UP000177870"/>
    </source>
</evidence>
<feature type="signal peptide" evidence="1">
    <location>
        <begin position="1"/>
        <end position="32"/>
    </location>
</feature>
<evidence type="ECO:0000256" key="1">
    <source>
        <dbReference type="SAM" id="SignalP"/>
    </source>
</evidence>
<evidence type="ECO:0000313" key="2">
    <source>
        <dbReference type="EMBL" id="AOW99400.1"/>
    </source>
</evidence>
<dbReference type="KEGG" id="mpro:BJP34_07970"/>
<sequence>MNIFSNPLKLKFIGVSLLVNQLLLMVSSIALAYDNNVDSDKLQVIKLEPGMQVTINYKLGMPGGNKLEEQAFSVYKLSSSDKSDGDDAVRLWRRSDEMNYIPFYYSNDEDKPNYLAIAYHAWSPSGSRWFNLAATNKKLVGQEGNKKTIHISYPKGGAANPSLTITLERDPLKIY</sequence>
<keyword evidence="1" id="KW-0732">Signal</keyword>
<accession>A0A1D8TP18</accession>
<gene>
    <name evidence="2" type="ORF">BJP34_07970</name>
</gene>